<dbReference type="PANTHER" id="PTHR37560:SF2">
    <property type="entry name" value="DUF711 DOMAIN-CONTAINING PROTEIN"/>
    <property type="match status" value="1"/>
</dbReference>
<accession>X1NDI6</accession>
<evidence type="ECO:0000313" key="1">
    <source>
        <dbReference type="EMBL" id="GAI41683.1"/>
    </source>
</evidence>
<dbReference type="EMBL" id="BARV01026502">
    <property type="protein sequence ID" value="GAI41683.1"/>
    <property type="molecule type" value="Genomic_DNA"/>
</dbReference>
<organism evidence="1">
    <name type="scientific">marine sediment metagenome</name>
    <dbReference type="NCBI Taxonomy" id="412755"/>
    <lineage>
        <taxon>unclassified sequences</taxon>
        <taxon>metagenomes</taxon>
        <taxon>ecological metagenomes</taxon>
    </lineage>
</organism>
<reference evidence="1" key="1">
    <citation type="journal article" date="2014" name="Front. Microbiol.">
        <title>High frequency of phylogenetically diverse reductive dehalogenase-homologous genes in deep subseafloor sedimentary metagenomes.</title>
        <authorList>
            <person name="Kawai M."/>
            <person name="Futagami T."/>
            <person name="Toyoda A."/>
            <person name="Takaki Y."/>
            <person name="Nishi S."/>
            <person name="Hori S."/>
            <person name="Arai W."/>
            <person name="Tsubouchi T."/>
            <person name="Morono Y."/>
            <person name="Uchiyama I."/>
            <person name="Ito T."/>
            <person name="Fujiyama A."/>
            <person name="Inagaki F."/>
            <person name="Takami H."/>
        </authorList>
    </citation>
    <scope>NUCLEOTIDE SEQUENCE</scope>
    <source>
        <strain evidence="1">Expedition CK06-06</strain>
    </source>
</reference>
<dbReference type="AlphaFoldDB" id="X1NDI6"/>
<feature type="non-terminal residue" evidence="1">
    <location>
        <position position="185"/>
    </location>
</feature>
<dbReference type="PANTHER" id="PTHR37560">
    <property type="entry name" value="UPF0210 PROTEIN SPR0218"/>
    <property type="match status" value="1"/>
</dbReference>
<dbReference type="SUPFAM" id="SSF51998">
    <property type="entry name" value="PFL-like glycyl radical enzymes"/>
    <property type="match status" value="1"/>
</dbReference>
<name>X1NDI6_9ZZZZ</name>
<protein>
    <submittedName>
        <fullName evidence="1">Uncharacterized protein</fullName>
    </submittedName>
</protein>
<dbReference type="Pfam" id="PF05167">
    <property type="entry name" value="DUF711"/>
    <property type="match status" value="1"/>
</dbReference>
<proteinExistence type="predicted"/>
<gene>
    <name evidence="1" type="ORF">S06H3_42811</name>
</gene>
<sequence>MKIRTITAGITLSLEKKEPDVSFTALFLNKAKELFTSKGSEVQSIRLSTQPWVKYLRKMDEKDIIDNICDLENLCIEKGVDFLSIGTIFNADLIDIIPRILKKTKVTSCSVTIGNKKNGINFEAIKKTAQAILEISRITDNGIGNFSFAGIVNCPPDIPFFPASYHKGKPVFSIGTESGDLVMNA</sequence>
<dbReference type="InterPro" id="IPR007841">
    <property type="entry name" value="UPF0210"/>
</dbReference>
<dbReference type="Gene3D" id="3.20.70.20">
    <property type="match status" value="1"/>
</dbReference>
<comment type="caution">
    <text evidence="1">The sequence shown here is derived from an EMBL/GenBank/DDBJ whole genome shotgun (WGS) entry which is preliminary data.</text>
</comment>